<dbReference type="InterPro" id="IPR007729">
    <property type="entry name" value="DGOK"/>
</dbReference>
<name>A0A0J6VBQ9_9HYPH</name>
<dbReference type="InterPro" id="IPR042257">
    <property type="entry name" value="DGOK_C"/>
</dbReference>
<protein>
    <submittedName>
        <fullName evidence="1">2-keto-3-deoxy-galactonokinase</fullName>
    </submittedName>
</protein>
<gene>
    <name evidence="1" type="ORF">VQ02_15325</name>
</gene>
<sequence>MIAVDWGTSSARAYRLGPDGAVLERREGAGGILRVPEGGFPAALAGMIGDWLAAGETRVLLSGMVGSRQGWQEAPYLACPAGLDDLAGAVVPVPFADATVRLVPGLSAGDAAGVPEVMRGEEVQVFGALTRPDEDALLCLPGSHSKWVRVESGRIAGFSTSMTGEAFAALKDHTILGRMMTGTAEPGPAFEAGVARAAEAGGLLHHLFGTRTLGLFGRLAPEDGASYLSGLLIGHEVTSALADGAATGLATVRLVGSGPLMALYGRAIVLAGGEAVAGDPDAAARGLALIGERSAWM</sequence>
<organism evidence="1 2">
    <name type="scientific">Methylobacterium variabile</name>
    <dbReference type="NCBI Taxonomy" id="298794"/>
    <lineage>
        <taxon>Bacteria</taxon>
        <taxon>Pseudomonadati</taxon>
        <taxon>Pseudomonadota</taxon>
        <taxon>Alphaproteobacteria</taxon>
        <taxon>Hyphomicrobiales</taxon>
        <taxon>Methylobacteriaceae</taxon>
        <taxon>Methylobacterium</taxon>
    </lineage>
</organism>
<dbReference type="PATRIC" id="fig|298794.3.peg.7989"/>
<dbReference type="Gene3D" id="3.30.420.310">
    <property type="entry name" value="2-keto-3-deoxy-galactonokinase, C-terminal domain"/>
    <property type="match status" value="1"/>
</dbReference>
<reference evidence="1 2" key="1">
    <citation type="submission" date="2015-03" db="EMBL/GenBank/DDBJ databases">
        <title>Genome sequencing of Methylobacterium variabile DSM 16961.</title>
        <authorList>
            <person name="Chaudhry V."/>
            <person name="Patil P.B."/>
        </authorList>
    </citation>
    <scope>NUCLEOTIDE SEQUENCE [LARGE SCALE GENOMIC DNA]</scope>
    <source>
        <strain evidence="1 2">DSM 16961</strain>
    </source>
</reference>
<keyword evidence="2" id="KW-1185">Reference proteome</keyword>
<dbReference type="OrthoDB" id="256574at2"/>
<dbReference type="Gene3D" id="3.30.420.300">
    <property type="entry name" value="2-keto-3-deoxy-galactonokinase, substrate binding domain"/>
    <property type="match status" value="1"/>
</dbReference>
<evidence type="ECO:0000313" key="2">
    <source>
        <dbReference type="Proteomes" id="UP000035955"/>
    </source>
</evidence>
<dbReference type="AlphaFoldDB" id="A0A0J6VBQ9"/>
<proteinExistence type="predicted"/>
<keyword evidence="1" id="KW-0808">Transferase</keyword>
<keyword evidence="1" id="KW-0418">Kinase</keyword>
<dbReference type="RefSeq" id="WP_048445064.1">
    <property type="nucleotide sequence ID" value="NZ_LABY01000099.1"/>
</dbReference>
<dbReference type="EMBL" id="LABY01000099">
    <property type="protein sequence ID" value="KMO36471.1"/>
    <property type="molecule type" value="Genomic_DNA"/>
</dbReference>
<comment type="caution">
    <text evidence="1">The sequence shown here is derived from an EMBL/GenBank/DDBJ whole genome shotgun (WGS) entry which is preliminary data.</text>
</comment>
<evidence type="ECO:0000313" key="1">
    <source>
        <dbReference type="EMBL" id="KMO36471.1"/>
    </source>
</evidence>
<dbReference type="GO" id="GO:0034194">
    <property type="term" value="P:D-galactonate catabolic process"/>
    <property type="evidence" value="ECO:0007669"/>
    <property type="project" value="InterPro"/>
</dbReference>
<accession>A0A0J6VBQ9</accession>
<dbReference type="Proteomes" id="UP000035955">
    <property type="component" value="Unassembled WGS sequence"/>
</dbReference>
<dbReference type="GO" id="GO:0008671">
    <property type="term" value="F:2-dehydro-3-deoxygalactonokinase activity"/>
    <property type="evidence" value="ECO:0007669"/>
    <property type="project" value="InterPro"/>
</dbReference>
<dbReference type="InterPro" id="IPR042258">
    <property type="entry name" value="DGOK_N"/>
</dbReference>
<dbReference type="CDD" id="cd24012">
    <property type="entry name" value="ASKHA_NBD_KDGal-kinase"/>
    <property type="match status" value="1"/>
</dbReference>
<dbReference type="Pfam" id="PF05035">
    <property type="entry name" value="DGOK"/>
    <property type="match status" value="1"/>
</dbReference>